<keyword evidence="2" id="KW-1185">Reference proteome</keyword>
<evidence type="ECO:0000313" key="2">
    <source>
        <dbReference type="Proteomes" id="UP001107558"/>
    </source>
</evidence>
<organism evidence="1 2">
    <name type="scientific">Polypedilum vanderplanki</name>
    <name type="common">Sleeping chironomid midge</name>
    <dbReference type="NCBI Taxonomy" id="319348"/>
    <lineage>
        <taxon>Eukaryota</taxon>
        <taxon>Metazoa</taxon>
        <taxon>Ecdysozoa</taxon>
        <taxon>Arthropoda</taxon>
        <taxon>Hexapoda</taxon>
        <taxon>Insecta</taxon>
        <taxon>Pterygota</taxon>
        <taxon>Neoptera</taxon>
        <taxon>Endopterygota</taxon>
        <taxon>Diptera</taxon>
        <taxon>Nematocera</taxon>
        <taxon>Chironomoidea</taxon>
        <taxon>Chironomidae</taxon>
        <taxon>Chironominae</taxon>
        <taxon>Polypedilum</taxon>
        <taxon>Polypedilum</taxon>
    </lineage>
</organism>
<protein>
    <submittedName>
        <fullName evidence="1">Uncharacterized protein</fullName>
    </submittedName>
</protein>
<accession>A0A9J6CHB6</accession>
<name>A0A9J6CHB6_POLVA</name>
<evidence type="ECO:0000313" key="1">
    <source>
        <dbReference type="EMBL" id="KAG5681263.1"/>
    </source>
</evidence>
<gene>
    <name evidence="1" type="ORF">PVAND_010714</name>
</gene>
<comment type="caution">
    <text evidence="1">The sequence shown here is derived from an EMBL/GenBank/DDBJ whole genome shotgun (WGS) entry which is preliminary data.</text>
</comment>
<dbReference type="AlphaFoldDB" id="A0A9J6CHB6"/>
<sequence>MERVISFCSGGVGAQNHFYELRNKELCDDRISNLIETLPLSETLEILKTFFLLNLNGEPFSKQVLSTTVFSQRQSKLWKLFLQKLHVIDVSQNFLNMEEIIQKHGVCQLR</sequence>
<reference evidence="1" key="1">
    <citation type="submission" date="2021-03" db="EMBL/GenBank/DDBJ databases">
        <title>Chromosome level genome of the anhydrobiotic midge Polypedilum vanderplanki.</title>
        <authorList>
            <person name="Yoshida Y."/>
            <person name="Kikawada T."/>
            <person name="Gusev O."/>
        </authorList>
    </citation>
    <scope>NUCLEOTIDE SEQUENCE</scope>
    <source>
        <strain evidence="1">NIAS01</strain>
        <tissue evidence="1">Whole body or cell culture</tissue>
    </source>
</reference>
<dbReference type="EMBL" id="JADBJN010000001">
    <property type="protein sequence ID" value="KAG5681263.1"/>
    <property type="molecule type" value="Genomic_DNA"/>
</dbReference>
<dbReference type="Proteomes" id="UP001107558">
    <property type="component" value="Chromosome 1"/>
</dbReference>
<proteinExistence type="predicted"/>